<name>A0A2H9T4S4_9ZZZZ</name>
<gene>
    <name evidence="1" type="ORF">CI610_02859</name>
</gene>
<evidence type="ECO:0000313" key="1">
    <source>
        <dbReference type="EMBL" id="PJE78209.1"/>
    </source>
</evidence>
<dbReference type="EMBL" id="NSIT01000231">
    <property type="protein sequence ID" value="PJE78209.1"/>
    <property type="molecule type" value="Genomic_DNA"/>
</dbReference>
<accession>A0A2H9T4S4</accession>
<comment type="caution">
    <text evidence="1">The sequence shown here is derived from an EMBL/GenBank/DDBJ whole genome shotgun (WGS) entry which is preliminary data.</text>
</comment>
<proteinExistence type="predicted"/>
<sequence>MLLIDISHFEVDLVHSTETETSNTGVISKKCFINIVLCKVRIHSGRTTGIYHR</sequence>
<reference evidence="1" key="1">
    <citation type="journal article" date="2017" name="Appl. Environ. Microbiol.">
        <title>Molecular characterization of an Endozoicomonas-like organism causing infection in king scallop Pecten maximus L.</title>
        <authorList>
            <person name="Cano I."/>
            <person name="van Aerle R."/>
            <person name="Ross S."/>
            <person name="Verner-Jeffreys D.W."/>
            <person name="Paley R.K."/>
            <person name="Rimmer G."/>
            <person name="Ryder D."/>
            <person name="Hooper P."/>
            <person name="Stone D."/>
            <person name="Feist S.W."/>
        </authorList>
    </citation>
    <scope>NUCLEOTIDE SEQUENCE</scope>
</reference>
<dbReference type="AlphaFoldDB" id="A0A2H9T4S4"/>
<organism evidence="1">
    <name type="scientific">invertebrate metagenome</name>
    <dbReference type="NCBI Taxonomy" id="1711999"/>
    <lineage>
        <taxon>unclassified sequences</taxon>
        <taxon>metagenomes</taxon>
        <taxon>organismal metagenomes</taxon>
    </lineage>
</organism>
<protein>
    <submittedName>
        <fullName evidence="1">Uncharacterized protein</fullName>
    </submittedName>
</protein>